<evidence type="ECO:0000256" key="2">
    <source>
        <dbReference type="ARBA" id="ARBA00004173"/>
    </source>
</evidence>
<dbReference type="InterPro" id="IPR001279">
    <property type="entry name" value="Metallo-B-lactamas"/>
</dbReference>
<sequence length="246" mass="27215">MSQHPTFMFLRQLFDRTSCTYTYLLADSYSKHAVLIDPVDTLVDRDLRVISECGLQLVYVINTHAHADHISASGIIKKRIPSVKSVMSKASRGKADVLVKENDSIEIGPNYSLKVIETPGHTAGCVSYYLTSPIQNEPGIVFTGDALLIRGCGRTDFQEGSSDTLFSSIREKLFKLPHNTIVYPGHDYNGITCSTIAEELDFNPRLGKEKTLAEFQEIMTNLKLSYPKMIDVAVPANLNDGISPGE</sequence>
<evidence type="ECO:0000256" key="8">
    <source>
        <dbReference type="ARBA" id="ARBA00023002"/>
    </source>
</evidence>
<keyword evidence="9" id="KW-0408">Iron</keyword>
<dbReference type="GO" id="GO:0005739">
    <property type="term" value="C:mitochondrion"/>
    <property type="evidence" value="ECO:0007669"/>
    <property type="project" value="UniProtKB-SubCell"/>
</dbReference>
<evidence type="ECO:0000259" key="14">
    <source>
        <dbReference type="SMART" id="SM00849"/>
    </source>
</evidence>
<dbReference type="InterPro" id="IPR044528">
    <property type="entry name" value="POD-like_MBL-fold"/>
</dbReference>
<comment type="catalytic activity">
    <reaction evidence="11">
        <text>S-sulfanylglutathione + O2 + H2O = sulfite + glutathione + 2 H(+)</text>
        <dbReference type="Rhea" id="RHEA:12981"/>
        <dbReference type="ChEBI" id="CHEBI:15377"/>
        <dbReference type="ChEBI" id="CHEBI:15378"/>
        <dbReference type="ChEBI" id="CHEBI:15379"/>
        <dbReference type="ChEBI" id="CHEBI:17359"/>
        <dbReference type="ChEBI" id="CHEBI:57925"/>
        <dbReference type="ChEBI" id="CHEBI:58905"/>
        <dbReference type="EC" id="1.13.11.18"/>
    </reaction>
</comment>
<dbReference type="InterPro" id="IPR036866">
    <property type="entry name" value="RibonucZ/Hydroxyglut_hydro"/>
</dbReference>
<dbReference type="GO" id="GO:0046872">
    <property type="term" value="F:metal ion binding"/>
    <property type="evidence" value="ECO:0007669"/>
    <property type="project" value="UniProtKB-KW"/>
</dbReference>
<gene>
    <name evidence="15" type="ORF">BWQ96_09336</name>
</gene>
<feature type="domain" description="Metallo-beta-lactamase" evidence="14">
    <location>
        <begin position="19"/>
        <end position="186"/>
    </location>
</feature>
<evidence type="ECO:0000256" key="10">
    <source>
        <dbReference type="ARBA" id="ARBA00023128"/>
    </source>
</evidence>
<dbReference type="STRING" id="448386.A0A2V3IFV6"/>
<dbReference type="Proteomes" id="UP000247409">
    <property type="component" value="Unassembled WGS sequence"/>
</dbReference>
<keyword evidence="6 15" id="KW-0223">Dioxygenase</keyword>
<organism evidence="15 16">
    <name type="scientific">Gracilariopsis chorda</name>
    <dbReference type="NCBI Taxonomy" id="448386"/>
    <lineage>
        <taxon>Eukaryota</taxon>
        <taxon>Rhodophyta</taxon>
        <taxon>Florideophyceae</taxon>
        <taxon>Rhodymeniophycidae</taxon>
        <taxon>Gracilariales</taxon>
        <taxon>Gracilariaceae</taxon>
        <taxon>Gracilariopsis</taxon>
    </lineage>
</organism>
<evidence type="ECO:0000256" key="11">
    <source>
        <dbReference type="ARBA" id="ARBA00050990"/>
    </source>
</evidence>
<evidence type="ECO:0000256" key="4">
    <source>
        <dbReference type="ARBA" id="ARBA00022723"/>
    </source>
</evidence>
<dbReference type="InterPro" id="IPR051682">
    <property type="entry name" value="Mito_Persulfide_Diox"/>
</dbReference>
<dbReference type="Pfam" id="PF00753">
    <property type="entry name" value="Lactamase_B"/>
    <property type="match status" value="1"/>
</dbReference>
<dbReference type="OrthoDB" id="449487at2759"/>
<dbReference type="FunFam" id="3.60.15.10:FF:000013">
    <property type="entry name" value="Persulfide dioxygenase ETHE1, mitochondrial"/>
    <property type="match status" value="1"/>
</dbReference>
<evidence type="ECO:0000256" key="13">
    <source>
        <dbReference type="ARBA" id="ARBA00077964"/>
    </source>
</evidence>
<comment type="caution">
    <text evidence="15">The sequence shown here is derived from an EMBL/GenBank/DDBJ whole genome shotgun (WGS) entry which is preliminary data.</text>
</comment>
<comment type="similarity">
    <text evidence="3">Belongs to the metallo-beta-lactamase superfamily. Glyoxalase II family.</text>
</comment>
<keyword evidence="5" id="KW-0809">Transit peptide</keyword>
<dbReference type="CDD" id="cd07724">
    <property type="entry name" value="POD-like_MBL-fold"/>
    <property type="match status" value="1"/>
</dbReference>
<keyword evidence="4" id="KW-0479">Metal-binding</keyword>
<evidence type="ECO:0000256" key="7">
    <source>
        <dbReference type="ARBA" id="ARBA00022990"/>
    </source>
</evidence>
<comment type="subcellular location">
    <subcellularLocation>
        <location evidence="2">Mitochondrion</location>
    </subcellularLocation>
</comment>
<evidence type="ECO:0000256" key="1">
    <source>
        <dbReference type="ARBA" id="ARBA00001954"/>
    </source>
</evidence>
<evidence type="ECO:0000313" key="15">
    <source>
        <dbReference type="EMBL" id="PXF40941.1"/>
    </source>
</evidence>
<dbReference type="Gene3D" id="3.60.15.10">
    <property type="entry name" value="Ribonuclease Z/Hydroxyacylglutathione hydrolase-like"/>
    <property type="match status" value="1"/>
</dbReference>
<evidence type="ECO:0000256" key="6">
    <source>
        <dbReference type="ARBA" id="ARBA00022964"/>
    </source>
</evidence>
<dbReference type="AlphaFoldDB" id="A0A2V3IFV6"/>
<dbReference type="GO" id="GO:0006749">
    <property type="term" value="P:glutathione metabolic process"/>
    <property type="evidence" value="ECO:0007669"/>
    <property type="project" value="InterPro"/>
</dbReference>
<evidence type="ECO:0000256" key="5">
    <source>
        <dbReference type="ARBA" id="ARBA00022946"/>
    </source>
</evidence>
<dbReference type="SMART" id="SM00849">
    <property type="entry name" value="Lactamase_B"/>
    <property type="match status" value="1"/>
</dbReference>
<keyword evidence="8" id="KW-0560">Oxidoreductase</keyword>
<dbReference type="EMBL" id="NBIV01000250">
    <property type="protein sequence ID" value="PXF40941.1"/>
    <property type="molecule type" value="Genomic_DNA"/>
</dbReference>
<keyword evidence="7" id="KW-0007">Acetylation</keyword>
<keyword evidence="16" id="KW-1185">Reference proteome</keyword>
<dbReference type="GO" id="GO:0070813">
    <property type="term" value="P:hydrogen sulfide metabolic process"/>
    <property type="evidence" value="ECO:0007669"/>
    <property type="project" value="TreeGrafter"/>
</dbReference>
<comment type="cofactor">
    <cofactor evidence="1">
        <name>Fe(2+)</name>
        <dbReference type="ChEBI" id="CHEBI:29033"/>
    </cofactor>
</comment>
<proteinExistence type="inferred from homology"/>
<dbReference type="PANTHER" id="PTHR43084:SF1">
    <property type="entry name" value="PERSULFIDE DIOXYGENASE ETHE1, MITOCHONDRIAL"/>
    <property type="match status" value="1"/>
</dbReference>
<dbReference type="PANTHER" id="PTHR43084">
    <property type="entry name" value="PERSULFIDE DIOXYGENASE ETHE1"/>
    <property type="match status" value="1"/>
</dbReference>
<dbReference type="SUPFAM" id="SSF56281">
    <property type="entry name" value="Metallo-hydrolase/oxidoreductase"/>
    <property type="match status" value="1"/>
</dbReference>
<dbReference type="EC" id="1.13.11.18" evidence="12"/>
<protein>
    <recommendedName>
        <fullName evidence="12">persulfide dioxygenase</fullName>
        <ecNumber evidence="12">1.13.11.18</ecNumber>
    </recommendedName>
    <alternativeName>
        <fullName evidence="13">Sulfur dioxygenase ETHE1</fullName>
    </alternativeName>
</protein>
<reference evidence="15 16" key="1">
    <citation type="journal article" date="2018" name="Mol. Biol. Evol.">
        <title>Analysis of the draft genome of the red seaweed Gracilariopsis chorda provides insights into genome size evolution in Rhodophyta.</title>
        <authorList>
            <person name="Lee J."/>
            <person name="Yang E.C."/>
            <person name="Graf L."/>
            <person name="Yang J.H."/>
            <person name="Qiu H."/>
            <person name="Zel Zion U."/>
            <person name="Chan C.X."/>
            <person name="Stephens T.G."/>
            <person name="Weber A.P.M."/>
            <person name="Boo G.H."/>
            <person name="Boo S.M."/>
            <person name="Kim K.M."/>
            <person name="Shin Y."/>
            <person name="Jung M."/>
            <person name="Lee S.J."/>
            <person name="Yim H.S."/>
            <person name="Lee J.H."/>
            <person name="Bhattacharya D."/>
            <person name="Yoon H.S."/>
        </authorList>
    </citation>
    <scope>NUCLEOTIDE SEQUENCE [LARGE SCALE GENOMIC DNA]</scope>
    <source>
        <strain evidence="15 16">SKKU-2015</strain>
        <tissue evidence="15">Whole body</tissue>
    </source>
</reference>
<evidence type="ECO:0000256" key="12">
    <source>
        <dbReference type="ARBA" id="ARBA00066686"/>
    </source>
</evidence>
<dbReference type="GO" id="GO:0050313">
    <property type="term" value="F:sulfur dioxygenase activity"/>
    <property type="evidence" value="ECO:0007669"/>
    <property type="project" value="UniProtKB-EC"/>
</dbReference>
<evidence type="ECO:0000313" key="16">
    <source>
        <dbReference type="Proteomes" id="UP000247409"/>
    </source>
</evidence>
<evidence type="ECO:0000256" key="9">
    <source>
        <dbReference type="ARBA" id="ARBA00023004"/>
    </source>
</evidence>
<keyword evidence="10" id="KW-0496">Mitochondrion</keyword>
<accession>A0A2V3IFV6</accession>
<evidence type="ECO:0000256" key="3">
    <source>
        <dbReference type="ARBA" id="ARBA00006759"/>
    </source>
</evidence>
<name>A0A2V3IFV6_9FLOR</name>